<dbReference type="EMBL" id="JAAFYZ010000004">
    <property type="protein sequence ID" value="MBS2545602.1"/>
    <property type="molecule type" value="Genomic_DNA"/>
</dbReference>
<keyword evidence="1" id="KW-0812">Transmembrane</keyword>
<keyword evidence="1" id="KW-0472">Membrane</keyword>
<evidence type="ECO:0000313" key="3">
    <source>
        <dbReference type="Proteomes" id="UP000730482"/>
    </source>
</evidence>
<gene>
    <name evidence="2" type="ORF">KGQ19_01835</name>
</gene>
<evidence type="ECO:0000313" key="2">
    <source>
        <dbReference type="EMBL" id="MBS2545602.1"/>
    </source>
</evidence>
<keyword evidence="1" id="KW-1133">Transmembrane helix</keyword>
<dbReference type="Proteomes" id="UP000730482">
    <property type="component" value="Unassembled WGS sequence"/>
</dbReference>
<protein>
    <submittedName>
        <fullName evidence="2">Uncharacterized protein</fullName>
    </submittedName>
</protein>
<proteinExistence type="predicted"/>
<keyword evidence="3" id="KW-1185">Reference proteome</keyword>
<name>A0ABS5KHU4_9ACTN</name>
<reference evidence="2 3" key="1">
    <citation type="submission" date="2020-02" db="EMBL/GenBank/DDBJ databases">
        <title>Acidophilic actinobacteria isolated from forest soil.</title>
        <authorList>
            <person name="Golinska P."/>
        </authorList>
    </citation>
    <scope>NUCLEOTIDE SEQUENCE [LARGE SCALE GENOMIC DNA]</scope>
    <source>
        <strain evidence="2 3">NL8</strain>
    </source>
</reference>
<organism evidence="2 3">
    <name type="scientific">Catenulispora pinistramenti</name>
    <dbReference type="NCBI Taxonomy" id="2705254"/>
    <lineage>
        <taxon>Bacteria</taxon>
        <taxon>Bacillati</taxon>
        <taxon>Actinomycetota</taxon>
        <taxon>Actinomycetes</taxon>
        <taxon>Catenulisporales</taxon>
        <taxon>Catenulisporaceae</taxon>
        <taxon>Catenulispora</taxon>
    </lineage>
</organism>
<accession>A0ABS5KHU4</accession>
<feature type="transmembrane region" description="Helical" evidence="1">
    <location>
        <begin position="87"/>
        <end position="108"/>
    </location>
</feature>
<sequence>MRVVAVLHALSFLLQPILAGLFLSGQDSAIDSHATNAGIVVLLCLILTVLAFPAWRKDLVPRAAFTTSLSLLVAEGVQMYAGFAHLMWLHVPLGVVMMGGLATVMPLVMRPYKPAMAAGSAGAVVAFPGAEAGE</sequence>
<dbReference type="RefSeq" id="WP_212007267.1">
    <property type="nucleotide sequence ID" value="NZ_JAAFYZ010000004.1"/>
</dbReference>
<evidence type="ECO:0000256" key="1">
    <source>
        <dbReference type="SAM" id="Phobius"/>
    </source>
</evidence>
<comment type="caution">
    <text evidence="2">The sequence shown here is derived from an EMBL/GenBank/DDBJ whole genome shotgun (WGS) entry which is preliminary data.</text>
</comment>
<feature type="transmembrane region" description="Helical" evidence="1">
    <location>
        <begin position="35"/>
        <end position="55"/>
    </location>
</feature>